<dbReference type="InterPro" id="IPR003675">
    <property type="entry name" value="Rce1/LyrA-like_dom"/>
</dbReference>
<feature type="domain" description="CAAX prenyl protease 2/Lysostaphin resistance protein A-like" evidence="1">
    <location>
        <begin position="2"/>
        <end position="57"/>
    </location>
</feature>
<dbReference type="GO" id="GO:0080120">
    <property type="term" value="P:CAAX-box protein maturation"/>
    <property type="evidence" value="ECO:0007669"/>
    <property type="project" value="UniProtKB-ARBA"/>
</dbReference>
<dbReference type="PANTHER" id="PTHR43592:SF7">
    <property type="entry name" value="CAAX AMINO TERMINAL PROTEASE FAMILY PROTEIN"/>
    <property type="match status" value="1"/>
</dbReference>
<gene>
    <name evidence="2" type="ORF">KSP39_PZI019284</name>
</gene>
<comment type="caution">
    <text evidence="2">The sequence shown here is derived from an EMBL/GenBank/DDBJ whole genome shotgun (WGS) entry which is preliminary data.</text>
</comment>
<organism evidence="2 3">
    <name type="scientific">Platanthera zijinensis</name>
    <dbReference type="NCBI Taxonomy" id="2320716"/>
    <lineage>
        <taxon>Eukaryota</taxon>
        <taxon>Viridiplantae</taxon>
        <taxon>Streptophyta</taxon>
        <taxon>Embryophyta</taxon>
        <taxon>Tracheophyta</taxon>
        <taxon>Spermatophyta</taxon>
        <taxon>Magnoliopsida</taxon>
        <taxon>Liliopsida</taxon>
        <taxon>Asparagales</taxon>
        <taxon>Orchidaceae</taxon>
        <taxon>Orchidoideae</taxon>
        <taxon>Orchideae</taxon>
        <taxon>Orchidinae</taxon>
        <taxon>Platanthera</taxon>
    </lineage>
</organism>
<dbReference type="EMBL" id="JBBWWQ010000017">
    <property type="protein sequence ID" value="KAK8923843.1"/>
    <property type="molecule type" value="Genomic_DNA"/>
</dbReference>
<evidence type="ECO:0000259" key="1">
    <source>
        <dbReference type="Pfam" id="PF02517"/>
    </source>
</evidence>
<protein>
    <recommendedName>
        <fullName evidence="1">CAAX prenyl protease 2/Lysostaphin resistance protein A-like domain-containing protein</fullName>
    </recommendedName>
</protein>
<name>A0AAP0FY06_9ASPA</name>
<dbReference type="Pfam" id="PF02517">
    <property type="entry name" value="Rce1-like"/>
    <property type="match status" value="1"/>
</dbReference>
<dbReference type="Proteomes" id="UP001418222">
    <property type="component" value="Unassembled WGS sequence"/>
</dbReference>
<keyword evidence="3" id="KW-1185">Reference proteome</keyword>
<evidence type="ECO:0000313" key="3">
    <source>
        <dbReference type="Proteomes" id="UP001418222"/>
    </source>
</evidence>
<dbReference type="PANTHER" id="PTHR43592">
    <property type="entry name" value="CAAX AMINO TERMINAL PROTEASE"/>
    <property type="match status" value="1"/>
</dbReference>
<dbReference type="AlphaFoldDB" id="A0AAP0FY06"/>
<accession>A0AAP0FY06</accession>
<reference evidence="2 3" key="1">
    <citation type="journal article" date="2022" name="Nat. Plants">
        <title>Genomes of leafy and leafless Platanthera orchids illuminate the evolution of mycoheterotrophy.</title>
        <authorList>
            <person name="Li M.H."/>
            <person name="Liu K.W."/>
            <person name="Li Z."/>
            <person name="Lu H.C."/>
            <person name="Ye Q.L."/>
            <person name="Zhang D."/>
            <person name="Wang J.Y."/>
            <person name="Li Y.F."/>
            <person name="Zhong Z.M."/>
            <person name="Liu X."/>
            <person name="Yu X."/>
            <person name="Liu D.K."/>
            <person name="Tu X.D."/>
            <person name="Liu B."/>
            <person name="Hao Y."/>
            <person name="Liao X.Y."/>
            <person name="Jiang Y.T."/>
            <person name="Sun W.H."/>
            <person name="Chen J."/>
            <person name="Chen Y.Q."/>
            <person name="Ai Y."/>
            <person name="Zhai J.W."/>
            <person name="Wu S.S."/>
            <person name="Zhou Z."/>
            <person name="Hsiao Y.Y."/>
            <person name="Wu W.L."/>
            <person name="Chen Y.Y."/>
            <person name="Lin Y.F."/>
            <person name="Hsu J.L."/>
            <person name="Li C.Y."/>
            <person name="Wang Z.W."/>
            <person name="Zhao X."/>
            <person name="Zhong W.Y."/>
            <person name="Ma X.K."/>
            <person name="Ma L."/>
            <person name="Huang J."/>
            <person name="Chen G.Z."/>
            <person name="Huang M.Z."/>
            <person name="Huang L."/>
            <person name="Peng D.H."/>
            <person name="Luo Y.B."/>
            <person name="Zou S.Q."/>
            <person name="Chen S.P."/>
            <person name="Lan S."/>
            <person name="Tsai W.C."/>
            <person name="Van de Peer Y."/>
            <person name="Liu Z.J."/>
        </authorList>
    </citation>
    <scope>NUCLEOTIDE SEQUENCE [LARGE SCALE GENOMIC DNA]</scope>
    <source>
        <strain evidence="2">Lor287</strain>
    </source>
</reference>
<sequence length="80" mass="8579">MSALIVGAIFGGLHLGGGRRYSFTIWASFVGFVYGMAAVKSSSIIVPMASHALNNLIGGILWRYESSSAKIGKQFFHLLT</sequence>
<proteinExistence type="predicted"/>
<dbReference type="GO" id="GO:0004175">
    <property type="term" value="F:endopeptidase activity"/>
    <property type="evidence" value="ECO:0007669"/>
    <property type="project" value="UniProtKB-ARBA"/>
</dbReference>
<evidence type="ECO:0000313" key="2">
    <source>
        <dbReference type="EMBL" id="KAK8923843.1"/>
    </source>
</evidence>